<evidence type="ECO:0000256" key="8">
    <source>
        <dbReference type="ARBA" id="ARBA00022989"/>
    </source>
</evidence>
<keyword evidence="8 10" id="KW-1133">Transmembrane helix</keyword>
<dbReference type="PANTHER" id="PTHR38831">
    <property type="entry name" value="TYPE II SECRETION SYSTEM PROTEIN K"/>
    <property type="match status" value="1"/>
</dbReference>
<feature type="domain" description="T2SS protein K first SAM-like" evidence="11">
    <location>
        <begin position="114"/>
        <end position="177"/>
    </location>
</feature>
<reference evidence="13" key="1">
    <citation type="journal article" date="2019" name="Int. J. Syst. Evol. Microbiol.">
        <title>The Global Catalogue of Microorganisms (GCM) 10K type strain sequencing project: providing services to taxonomists for standard genome sequencing and annotation.</title>
        <authorList>
            <consortium name="The Broad Institute Genomics Platform"/>
            <consortium name="The Broad Institute Genome Sequencing Center for Infectious Disease"/>
            <person name="Wu L."/>
            <person name="Ma J."/>
        </authorList>
    </citation>
    <scope>NUCLEOTIDE SEQUENCE [LARGE SCALE GENOMIC DNA]</scope>
    <source>
        <strain evidence="13">KCTC 42730</strain>
    </source>
</reference>
<dbReference type="InterPro" id="IPR005628">
    <property type="entry name" value="GspK"/>
</dbReference>
<comment type="caution">
    <text evidence="12">The sequence shown here is derived from an EMBL/GenBank/DDBJ whole genome shotgun (WGS) entry which is preliminary data.</text>
</comment>
<dbReference type="PANTHER" id="PTHR38831:SF1">
    <property type="entry name" value="TYPE II SECRETION SYSTEM PROTEIN K-RELATED"/>
    <property type="match status" value="1"/>
</dbReference>
<evidence type="ECO:0000256" key="1">
    <source>
        <dbReference type="ARBA" id="ARBA00004533"/>
    </source>
</evidence>
<dbReference type="SUPFAM" id="SSF158544">
    <property type="entry name" value="GspK insert domain-like"/>
    <property type="match status" value="1"/>
</dbReference>
<gene>
    <name evidence="12" type="ORF">ACFOEE_11180</name>
</gene>
<evidence type="ECO:0000256" key="9">
    <source>
        <dbReference type="ARBA" id="ARBA00023136"/>
    </source>
</evidence>
<evidence type="ECO:0000259" key="11">
    <source>
        <dbReference type="Pfam" id="PF21687"/>
    </source>
</evidence>
<evidence type="ECO:0000256" key="7">
    <source>
        <dbReference type="ARBA" id="ARBA00022927"/>
    </source>
</evidence>
<feature type="transmembrane region" description="Helical" evidence="10">
    <location>
        <begin position="6"/>
        <end position="26"/>
    </location>
</feature>
<keyword evidence="7" id="KW-0653">Protein transport</keyword>
<proteinExistence type="inferred from homology"/>
<evidence type="ECO:0000256" key="4">
    <source>
        <dbReference type="ARBA" id="ARBA00022475"/>
    </source>
</evidence>
<dbReference type="EMBL" id="JBHRSD010000017">
    <property type="protein sequence ID" value="MFC3033085.1"/>
    <property type="molecule type" value="Genomic_DNA"/>
</dbReference>
<keyword evidence="9 10" id="KW-0472">Membrane</keyword>
<evidence type="ECO:0000256" key="6">
    <source>
        <dbReference type="ARBA" id="ARBA00022692"/>
    </source>
</evidence>
<evidence type="ECO:0000256" key="3">
    <source>
        <dbReference type="ARBA" id="ARBA00022448"/>
    </source>
</evidence>
<evidence type="ECO:0000256" key="5">
    <source>
        <dbReference type="ARBA" id="ARBA00022519"/>
    </source>
</evidence>
<protein>
    <recommendedName>
        <fullName evidence="11">T2SS protein K first SAM-like domain-containing protein</fullName>
    </recommendedName>
</protein>
<organism evidence="12 13">
    <name type="scientific">Pseudoalteromonas fenneropenaei</name>
    <dbReference type="NCBI Taxonomy" id="1737459"/>
    <lineage>
        <taxon>Bacteria</taxon>
        <taxon>Pseudomonadati</taxon>
        <taxon>Pseudomonadota</taxon>
        <taxon>Gammaproteobacteria</taxon>
        <taxon>Alteromonadales</taxon>
        <taxon>Pseudoalteromonadaceae</taxon>
        <taxon>Pseudoalteromonas</taxon>
    </lineage>
</organism>
<sequence length="294" mass="33347">MKFDKGIALVQVLIIMLSLTLFSIFLSKSVKQQLSIASSAKERLLLRLELENAEAYLFKSLLSNKLYINSKSDDDIAKVWNFYGRPFKINDKVSVILQDQAGLVNLNFTNSRLLKSTLLQLGFEDKEATSFSESLEDWKDRDDLKRLNGAERDYYKKVGQPRNDMLQSVEEMRLVKEGGKLQNLDLEKIFSTALVGVFNPLTAPNLVLRSYLNNESLVSKLEKLRVNGELTPSGFYSVTGIADGEYITFATSTFLTVELLAESNGIRLNKRFEVEVRPKAVDRPLTIKSVSWKK</sequence>
<keyword evidence="3" id="KW-0813">Transport</keyword>
<evidence type="ECO:0000313" key="12">
    <source>
        <dbReference type="EMBL" id="MFC3033085.1"/>
    </source>
</evidence>
<dbReference type="Proteomes" id="UP001595453">
    <property type="component" value="Unassembled WGS sequence"/>
</dbReference>
<dbReference type="Gene3D" id="1.10.40.60">
    <property type="entry name" value="EpsJ-like"/>
    <property type="match status" value="1"/>
</dbReference>
<name>A0ABV7CKA5_9GAMM</name>
<evidence type="ECO:0000313" key="13">
    <source>
        <dbReference type="Proteomes" id="UP001595453"/>
    </source>
</evidence>
<evidence type="ECO:0000256" key="2">
    <source>
        <dbReference type="ARBA" id="ARBA00007246"/>
    </source>
</evidence>
<comment type="subcellular location">
    <subcellularLocation>
        <location evidence="1">Cell inner membrane</location>
    </subcellularLocation>
</comment>
<keyword evidence="5" id="KW-0997">Cell inner membrane</keyword>
<keyword evidence="6 10" id="KW-0812">Transmembrane</keyword>
<dbReference type="InterPro" id="IPR049031">
    <property type="entry name" value="T2SSK_SAM-like_1st"/>
</dbReference>
<dbReference type="InterPro" id="IPR038072">
    <property type="entry name" value="GspK_central_sf"/>
</dbReference>
<accession>A0ABV7CKA5</accession>
<dbReference type="RefSeq" id="WP_377124200.1">
    <property type="nucleotide sequence ID" value="NZ_JBHRSD010000017.1"/>
</dbReference>
<dbReference type="Pfam" id="PF21687">
    <property type="entry name" value="T2SSK_1st"/>
    <property type="match status" value="1"/>
</dbReference>
<keyword evidence="13" id="KW-1185">Reference proteome</keyword>
<evidence type="ECO:0000256" key="10">
    <source>
        <dbReference type="SAM" id="Phobius"/>
    </source>
</evidence>
<comment type="similarity">
    <text evidence="2">Belongs to the GSP K family.</text>
</comment>
<keyword evidence="4" id="KW-1003">Cell membrane</keyword>